<accession>A0A1F6CQR6</accession>
<feature type="domain" description="EamA" evidence="2">
    <location>
        <begin position="4"/>
        <end position="134"/>
    </location>
</feature>
<protein>
    <recommendedName>
        <fullName evidence="2">EamA domain-containing protein</fullName>
    </recommendedName>
</protein>
<dbReference type="EMBL" id="MFKF01000182">
    <property type="protein sequence ID" value="OGG51484.1"/>
    <property type="molecule type" value="Genomic_DNA"/>
</dbReference>
<evidence type="ECO:0000313" key="4">
    <source>
        <dbReference type="Proteomes" id="UP000178606"/>
    </source>
</evidence>
<dbReference type="SUPFAM" id="SSF103481">
    <property type="entry name" value="Multidrug resistance efflux transporter EmrE"/>
    <property type="match status" value="1"/>
</dbReference>
<dbReference type="InterPro" id="IPR000620">
    <property type="entry name" value="EamA_dom"/>
</dbReference>
<sequence>MTRSGILYLALSVLFSGAWGILTKIASVNLHWGTTQLLTSLGGLVIVFLICIPAGATFHFERPYLVGALAGVLIAIANISYFKALETVPLSLAYPIIALNLLIPVLGGILFLGEAVTWNKALGVLFALVAVVLLGM</sequence>
<gene>
    <name evidence="3" type="ORF">A3F84_08665</name>
</gene>
<organism evidence="3 4">
    <name type="scientific">Handelsmanbacteria sp. (strain RIFCSPLOWO2_12_FULL_64_10)</name>
    <dbReference type="NCBI Taxonomy" id="1817868"/>
    <lineage>
        <taxon>Bacteria</taxon>
        <taxon>Candidatus Handelsmaniibacteriota</taxon>
    </lineage>
</organism>
<dbReference type="Gene3D" id="1.10.3730.20">
    <property type="match status" value="1"/>
</dbReference>
<evidence type="ECO:0000259" key="2">
    <source>
        <dbReference type="Pfam" id="PF00892"/>
    </source>
</evidence>
<evidence type="ECO:0000313" key="3">
    <source>
        <dbReference type="EMBL" id="OGG51484.1"/>
    </source>
</evidence>
<keyword evidence="1" id="KW-0472">Membrane</keyword>
<reference evidence="3 4" key="1">
    <citation type="journal article" date="2016" name="Nat. Commun.">
        <title>Thousands of microbial genomes shed light on interconnected biogeochemical processes in an aquifer system.</title>
        <authorList>
            <person name="Anantharaman K."/>
            <person name="Brown C.T."/>
            <person name="Hug L.A."/>
            <person name="Sharon I."/>
            <person name="Castelle C.J."/>
            <person name="Probst A.J."/>
            <person name="Thomas B.C."/>
            <person name="Singh A."/>
            <person name="Wilkins M.J."/>
            <person name="Karaoz U."/>
            <person name="Brodie E.L."/>
            <person name="Williams K.H."/>
            <person name="Hubbard S.S."/>
            <person name="Banfield J.F."/>
        </authorList>
    </citation>
    <scope>NUCLEOTIDE SEQUENCE [LARGE SCALE GENOMIC DNA]</scope>
    <source>
        <strain evidence="4">RIFCSPLOWO2_12_FULL_64_10</strain>
    </source>
</reference>
<name>A0A1F6CQR6_HANXR</name>
<feature type="transmembrane region" description="Helical" evidence="1">
    <location>
        <begin position="64"/>
        <end position="85"/>
    </location>
</feature>
<proteinExistence type="predicted"/>
<dbReference type="AlphaFoldDB" id="A0A1F6CQR6"/>
<dbReference type="Proteomes" id="UP000178606">
    <property type="component" value="Unassembled WGS sequence"/>
</dbReference>
<feature type="transmembrane region" description="Helical" evidence="1">
    <location>
        <begin position="92"/>
        <end position="112"/>
    </location>
</feature>
<comment type="caution">
    <text evidence="3">The sequence shown here is derived from an EMBL/GenBank/DDBJ whole genome shotgun (WGS) entry which is preliminary data.</text>
</comment>
<feature type="transmembrane region" description="Helical" evidence="1">
    <location>
        <begin position="118"/>
        <end position="135"/>
    </location>
</feature>
<feature type="transmembrane region" description="Helical" evidence="1">
    <location>
        <begin position="37"/>
        <end position="58"/>
    </location>
</feature>
<dbReference type="GO" id="GO:0016020">
    <property type="term" value="C:membrane"/>
    <property type="evidence" value="ECO:0007669"/>
    <property type="project" value="InterPro"/>
</dbReference>
<dbReference type="InterPro" id="IPR037185">
    <property type="entry name" value="EmrE-like"/>
</dbReference>
<dbReference type="Pfam" id="PF00892">
    <property type="entry name" value="EamA"/>
    <property type="match status" value="1"/>
</dbReference>
<keyword evidence="1" id="KW-1133">Transmembrane helix</keyword>
<evidence type="ECO:0000256" key="1">
    <source>
        <dbReference type="SAM" id="Phobius"/>
    </source>
</evidence>
<feature type="transmembrane region" description="Helical" evidence="1">
    <location>
        <begin position="6"/>
        <end position="25"/>
    </location>
</feature>
<keyword evidence="1" id="KW-0812">Transmembrane</keyword>